<organism evidence="1 2">
    <name type="scientific">Clostridium beijerinckii</name>
    <name type="common">Clostridium MP</name>
    <dbReference type="NCBI Taxonomy" id="1520"/>
    <lineage>
        <taxon>Bacteria</taxon>
        <taxon>Bacillati</taxon>
        <taxon>Bacillota</taxon>
        <taxon>Clostridia</taxon>
        <taxon>Eubacteriales</taxon>
        <taxon>Clostridiaceae</taxon>
        <taxon>Clostridium</taxon>
    </lineage>
</organism>
<reference evidence="1" key="1">
    <citation type="submission" date="2020-06" db="EMBL/GenBank/DDBJ databases">
        <title>Genomic insights into acetone-butanol-ethanol (ABE) fermentation by sequencing solventogenic clostridia strains.</title>
        <authorList>
            <person name="Brown S."/>
        </authorList>
    </citation>
    <scope>NUCLEOTIDE SEQUENCE</scope>
    <source>
        <strain evidence="1">DJ123</strain>
    </source>
</reference>
<evidence type="ECO:0000313" key="1">
    <source>
        <dbReference type="EMBL" id="NSB14086.1"/>
    </source>
</evidence>
<proteinExistence type="predicted"/>
<name>A0AAE5H4A0_CLOBE</name>
<dbReference type="EMBL" id="JABTDW010000001">
    <property type="protein sequence ID" value="NSB14086.1"/>
    <property type="molecule type" value="Genomic_DNA"/>
</dbReference>
<dbReference type="RefSeq" id="WP_077856869.1">
    <property type="nucleotide sequence ID" value="NZ_JABTDW010000001.1"/>
</dbReference>
<protein>
    <submittedName>
        <fullName evidence="1">Uncharacterized protein</fullName>
    </submittedName>
</protein>
<evidence type="ECO:0000313" key="2">
    <source>
        <dbReference type="Proteomes" id="UP000822184"/>
    </source>
</evidence>
<gene>
    <name evidence="1" type="ORF">BCD95_002345</name>
</gene>
<comment type="caution">
    <text evidence="1">The sequence shown here is derived from an EMBL/GenBank/DDBJ whole genome shotgun (WGS) entry which is preliminary data.</text>
</comment>
<accession>A0AAE5H4A0</accession>
<dbReference type="Proteomes" id="UP000822184">
    <property type="component" value="Unassembled WGS sequence"/>
</dbReference>
<dbReference type="AlphaFoldDB" id="A0AAE5H4A0"/>
<sequence length="105" mass="11949">MKRFSITFFLFLFFSFNTFIVCSLANSKPLSQGIYTSEQLNLSPNKIYDLQNISPNEYVVVLISDTNEIVYESIELAPLSKKYSFQPPFTSYLVTVIGKGEVIIS</sequence>